<dbReference type="EMBL" id="JACHNU010000005">
    <property type="protein sequence ID" value="MBB4663827.1"/>
    <property type="molecule type" value="Genomic_DNA"/>
</dbReference>
<accession>A0A840IFP0</accession>
<name>A0A840IFP0_9ACTN</name>
<keyword evidence="1" id="KW-1133">Transmembrane helix</keyword>
<proteinExistence type="predicted"/>
<dbReference type="SMART" id="SM00978">
    <property type="entry name" value="Tim44"/>
    <property type="match status" value="1"/>
</dbReference>
<evidence type="ECO:0000256" key="1">
    <source>
        <dbReference type="SAM" id="Phobius"/>
    </source>
</evidence>
<feature type="signal peptide" evidence="2">
    <location>
        <begin position="1"/>
        <end position="34"/>
    </location>
</feature>
<feature type="domain" description="Tim44-like" evidence="3">
    <location>
        <begin position="111"/>
        <end position="259"/>
    </location>
</feature>
<keyword evidence="5" id="KW-1185">Reference proteome</keyword>
<evidence type="ECO:0000259" key="3">
    <source>
        <dbReference type="SMART" id="SM00978"/>
    </source>
</evidence>
<dbReference type="AlphaFoldDB" id="A0A840IFP0"/>
<evidence type="ECO:0000313" key="4">
    <source>
        <dbReference type="EMBL" id="MBB4663827.1"/>
    </source>
</evidence>
<evidence type="ECO:0000313" key="5">
    <source>
        <dbReference type="Proteomes" id="UP000585272"/>
    </source>
</evidence>
<evidence type="ECO:0000256" key="2">
    <source>
        <dbReference type="SAM" id="SignalP"/>
    </source>
</evidence>
<organism evidence="4 5">
    <name type="scientific">Conexibacter arvalis</name>
    <dbReference type="NCBI Taxonomy" id="912552"/>
    <lineage>
        <taxon>Bacteria</taxon>
        <taxon>Bacillati</taxon>
        <taxon>Actinomycetota</taxon>
        <taxon>Thermoleophilia</taxon>
        <taxon>Solirubrobacterales</taxon>
        <taxon>Conexibacteraceae</taxon>
        <taxon>Conexibacter</taxon>
    </lineage>
</organism>
<dbReference type="Pfam" id="PF04280">
    <property type="entry name" value="Tim44"/>
    <property type="match status" value="1"/>
</dbReference>
<keyword evidence="1" id="KW-0472">Membrane</keyword>
<dbReference type="RefSeq" id="WP_183343552.1">
    <property type="nucleotide sequence ID" value="NZ_JACHNU010000005.1"/>
</dbReference>
<reference evidence="4 5" key="1">
    <citation type="submission" date="2020-08" db="EMBL/GenBank/DDBJ databases">
        <title>Genomic Encyclopedia of Archaeal and Bacterial Type Strains, Phase II (KMG-II): from individual species to whole genera.</title>
        <authorList>
            <person name="Goeker M."/>
        </authorList>
    </citation>
    <scope>NUCLEOTIDE SEQUENCE [LARGE SCALE GENOMIC DNA]</scope>
    <source>
        <strain evidence="4 5">DSM 23288</strain>
    </source>
</reference>
<dbReference type="Gene3D" id="3.10.450.240">
    <property type="match status" value="1"/>
</dbReference>
<keyword evidence="1" id="KW-0812">Transmembrane</keyword>
<feature type="chain" id="PRO_5033049817" evidence="2">
    <location>
        <begin position="35"/>
        <end position="462"/>
    </location>
</feature>
<dbReference type="InterPro" id="IPR032710">
    <property type="entry name" value="NTF2-like_dom_sf"/>
</dbReference>
<dbReference type="Proteomes" id="UP000585272">
    <property type="component" value="Unassembled WGS sequence"/>
</dbReference>
<keyword evidence="2" id="KW-0732">Signal</keyword>
<protein>
    <submittedName>
        <fullName evidence="4">Putative lipid-binding transport protein (Tim44 family)</fullName>
    </submittedName>
</protein>
<sequence length="462" mass="49038">MSVHLPSASIARRLLAALPAALAVLLLSAPAALAAAGGGSSGFRGGGGGGGFGGGGSFGGGGARGTGAGGSPIVVLALVGVVAIFFVVAAVIAGIKVARYNRRRREHERRVELAAAVAADDDPAFAPDAVRESAANMFMAAQHAWDARDDRALAELLVPDLLVEWRRRLDDFARKGWHNRVEVLELRSIEYLGLTNREGERDDRVTVRISARLRDYVVMRNGMILKRNEAGSDTVELTEFWTLAKRHDGNGWIIASIETDAEGQHVLDAEIVASPWSDERRMADASLLEVAALDKLPEGVSTAEVADLDYAGDARTAALDLSLVDGRWAPDVLEASVRRAVAAWAEAVDGADADLLDVATPQAARELLHPGDPSGRTRLVIRGPQVRHLTIAALNPAAEPPEMTVEVEVVGRRYVEDRDTAAVLSGSKERAVTSTERWTLALAGPDDRPWQVVDAAAGSFTA</sequence>
<feature type="transmembrane region" description="Helical" evidence="1">
    <location>
        <begin position="73"/>
        <end position="95"/>
    </location>
</feature>
<dbReference type="InterPro" id="IPR007379">
    <property type="entry name" value="Tim44-like_dom"/>
</dbReference>
<dbReference type="SUPFAM" id="SSF54427">
    <property type="entry name" value="NTF2-like"/>
    <property type="match status" value="1"/>
</dbReference>
<comment type="caution">
    <text evidence="4">The sequence shown here is derived from an EMBL/GenBank/DDBJ whole genome shotgun (WGS) entry which is preliminary data.</text>
</comment>
<gene>
    <name evidence="4" type="ORF">BDZ31_003428</name>
</gene>